<dbReference type="InterPro" id="IPR050490">
    <property type="entry name" value="Bact_solute-bd_prot1"/>
</dbReference>
<evidence type="ECO:0000313" key="3">
    <source>
        <dbReference type="Proteomes" id="UP000199375"/>
    </source>
</evidence>
<gene>
    <name evidence="2" type="ORF">GA0070558_13128</name>
</gene>
<evidence type="ECO:0000313" key="2">
    <source>
        <dbReference type="EMBL" id="SCF13171.1"/>
    </source>
</evidence>
<name>A0A1C4XYH8_9ACTN</name>
<organism evidence="2 3">
    <name type="scientific">Micromonospora haikouensis</name>
    <dbReference type="NCBI Taxonomy" id="686309"/>
    <lineage>
        <taxon>Bacteria</taxon>
        <taxon>Bacillati</taxon>
        <taxon>Actinomycetota</taxon>
        <taxon>Actinomycetes</taxon>
        <taxon>Micromonosporales</taxon>
        <taxon>Micromonosporaceae</taxon>
        <taxon>Micromonospora</taxon>
    </lineage>
</organism>
<proteinExistence type="predicted"/>
<dbReference type="PROSITE" id="PS51257">
    <property type="entry name" value="PROKAR_LIPOPROTEIN"/>
    <property type="match status" value="1"/>
</dbReference>
<feature type="chain" id="PRO_5038793716" evidence="1">
    <location>
        <begin position="18"/>
        <end position="433"/>
    </location>
</feature>
<reference evidence="2 3" key="1">
    <citation type="submission" date="2016-06" db="EMBL/GenBank/DDBJ databases">
        <authorList>
            <person name="Kjaerup R.B."/>
            <person name="Dalgaard T.S."/>
            <person name="Juul-Madsen H.R."/>
        </authorList>
    </citation>
    <scope>NUCLEOTIDE SEQUENCE [LARGE SCALE GENOMIC DNA]</scope>
    <source>
        <strain evidence="2 3">DSM 45626</strain>
    </source>
</reference>
<feature type="signal peptide" evidence="1">
    <location>
        <begin position="1"/>
        <end position="17"/>
    </location>
</feature>
<dbReference type="Proteomes" id="UP000199375">
    <property type="component" value="Unassembled WGS sequence"/>
</dbReference>
<protein>
    <submittedName>
        <fullName evidence="2">Carbohydrate ABC transporter substrate-binding protein, CUT1 family</fullName>
    </submittedName>
</protein>
<dbReference type="Pfam" id="PF01547">
    <property type="entry name" value="SBP_bac_1"/>
    <property type="match status" value="1"/>
</dbReference>
<sequence length="433" mass="46463">MFRRSLAGALAAGMAAAALLTGCGGGGDDASDGPVTLKVLTWEPGGTEYWKQVKSTFEAGHPNIKLEMQSVPFDKYPEVQGPYITSQSGPDVMANNAGLELFDRRGAYVPLGDKAAEITKDLVTYSGACEGFDTGKTCYGVPFSYQGNVLYYNKAVLTAAGLDPEKPPATWDEFGAACDAVKKAGKTCLALGLSGTFPAYWDFPEITRNYLTEDDIRALLAGKLSWKDPKLVAVLEKLAEITTKGWANKNAPSITMLPDGADIFQRGDAAFAGTIISDAVNWEAFGKALGDDKLGVTRWPAIDPAAPLAQKFSGIEGAVYGVTQWSQKKQAGLEFITWLAGKENGELWVKYGKGQPLNKNVDKALLPSSPAFLKIQELVAQPTLHAGVMLSGPEADALARGWQQVTLGQLTVDKWAEQMQQALERSPTKKQTK</sequence>
<dbReference type="AlphaFoldDB" id="A0A1C4XYH8"/>
<dbReference type="RefSeq" id="WP_256092138.1">
    <property type="nucleotide sequence ID" value="NZ_FMCW01000031.1"/>
</dbReference>
<keyword evidence="1" id="KW-0732">Signal</keyword>
<dbReference type="EMBL" id="FMCW01000031">
    <property type="protein sequence ID" value="SCF13171.1"/>
    <property type="molecule type" value="Genomic_DNA"/>
</dbReference>
<dbReference type="PANTHER" id="PTHR43649">
    <property type="entry name" value="ARABINOSE-BINDING PROTEIN-RELATED"/>
    <property type="match status" value="1"/>
</dbReference>
<dbReference type="InterPro" id="IPR006059">
    <property type="entry name" value="SBP"/>
</dbReference>
<dbReference type="Gene3D" id="3.40.190.10">
    <property type="entry name" value="Periplasmic binding protein-like II"/>
    <property type="match status" value="1"/>
</dbReference>
<accession>A0A1C4XYH8</accession>
<dbReference type="PANTHER" id="PTHR43649:SF12">
    <property type="entry name" value="DIACETYLCHITOBIOSE BINDING PROTEIN DASA"/>
    <property type="match status" value="1"/>
</dbReference>
<dbReference type="SUPFAM" id="SSF53850">
    <property type="entry name" value="Periplasmic binding protein-like II"/>
    <property type="match status" value="1"/>
</dbReference>
<evidence type="ECO:0000256" key="1">
    <source>
        <dbReference type="SAM" id="SignalP"/>
    </source>
</evidence>